<protein>
    <submittedName>
        <fullName evidence="2">Ankyrin repeat domain-containing protein 49</fullName>
    </submittedName>
</protein>
<proteinExistence type="predicted"/>
<dbReference type="WBParaSite" id="ES5_v2.g13588.t1">
    <property type="protein sequence ID" value="ES5_v2.g13588.t1"/>
    <property type="gene ID" value="ES5_v2.g13588"/>
</dbReference>
<accession>A0AC34F8G2</accession>
<evidence type="ECO:0000313" key="2">
    <source>
        <dbReference type="WBParaSite" id="ES5_v2.g13588.t1"/>
    </source>
</evidence>
<dbReference type="Proteomes" id="UP000887579">
    <property type="component" value="Unplaced"/>
</dbReference>
<reference evidence="2" key="1">
    <citation type="submission" date="2022-11" db="UniProtKB">
        <authorList>
            <consortium name="WormBaseParasite"/>
        </authorList>
    </citation>
    <scope>IDENTIFICATION</scope>
</reference>
<sequence>MTEKILDSVEDQMMEFENENDEIEGGEEEGEDIVGELGENDELWEKLRNDKKKSPGMFVSAWEEDEEGIVEKDLADPKEQFLTAAEDGNLDQLKTMIEKYPNFLHVRDRDNYTPLHRAAYNNHVDVCKYLLSTGANPEAKTEDGWTVLHCASCWANYEIVGVLLSHGVDVNARSNGSLTPLHLAINSSEEQKKQLTTVKYLLEAPGIDMGAVTNAGDIPLMLAKRISKEIYELVLFYTNRP</sequence>
<organism evidence="1 2">
    <name type="scientific">Panagrolaimus sp. ES5</name>
    <dbReference type="NCBI Taxonomy" id="591445"/>
    <lineage>
        <taxon>Eukaryota</taxon>
        <taxon>Metazoa</taxon>
        <taxon>Ecdysozoa</taxon>
        <taxon>Nematoda</taxon>
        <taxon>Chromadorea</taxon>
        <taxon>Rhabditida</taxon>
        <taxon>Tylenchina</taxon>
        <taxon>Panagrolaimomorpha</taxon>
        <taxon>Panagrolaimoidea</taxon>
        <taxon>Panagrolaimidae</taxon>
        <taxon>Panagrolaimus</taxon>
    </lineage>
</organism>
<evidence type="ECO:0000313" key="1">
    <source>
        <dbReference type="Proteomes" id="UP000887579"/>
    </source>
</evidence>
<name>A0AC34F8G2_9BILA</name>